<dbReference type="AlphaFoldDB" id="A0AAW2X3Z1"/>
<dbReference type="EMBL" id="JACGWN010000005">
    <property type="protein sequence ID" value="KAL0448887.1"/>
    <property type="molecule type" value="Genomic_DNA"/>
</dbReference>
<organism evidence="1">
    <name type="scientific">Sesamum latifolium</name>
    <dbReference type="NCBI Taxonomy" id="2727402"/>
    <lineage>
        <taxon>Eukaryota</taxon>
        <taxon>Viridiplantae</taxon>
        <taxon>Streptophyta</taxon>
        <taxon>Embryophyta</taxon>
        <taxon>Tracheophyta</taxon>
        <taxon>Spermatophyta</taxon>
        <taxon>Magnoliopsida</taxon>
        <taxon>eudicotyledons</taxon>
        <taxon>Gunneridae</taxon>
        <taxon>Pentapetalae</taxon>
        <taxon>asterids</taxon>
        <taxon>lamiids</taxon>
        <taxon>Lamiales</taxon>
        <taxon>Pedaliaceae</taxon>
        <taxon>Sesamum</taxon>
    </lineage>
</organism>
<comment type="caution">
    <text evidence="1">The sequence shown here is derived from an EMBL/GenBank/DDBJ whole genome shotgun (WGS) entry which is preliminary data.</text>
</comment>
<reference evidence="1" key="2">
    <citation type="journal article" date="2024" name="Plant">
        <title>Genomic evolution and insights into agronomic trait innovations of Sesamum species.</title>
        <authorList>
            <person name="Miao H."/>
            <person name="Wang L."/>
            <person name="Qu L."/>
            <person name="Liu H."/>
            <person name="Sun Y."/>
            <person name="Le M."/>
            <person name="Wang Q."/>
            <person name="Wei S."/>
            <person name="Zheng Y."/>
            <person name="Lin W."/>
            <person name="Duan Y."/>
            <person name="Cao H."/>
            <person name="Xiong S."/>
            <person name="Wang X."/>
            <person name="Wei L."/>
            <person name="Li C."/>
            <person name="Ma Q."/>
            <person name="Ju M."/>
            <person name="Zhao R."/>
            <person name="Li G."/>
            <person name="Mu C."/>
            <person name="Tian Q."/>
            <person name="Mei H."/>
            <person name="Zhang T."/>
            <person name="Gao T."/>
            <person name="Zhang H."/>
        </authorList>
    </citation>
    <scope>NUCLEOTIDE SEQUENCE</scope>
    <source>
        <strain evidence="1">KEN1</strain>
    </source>
</reference>
<reference evidence="1" key="1">
    <citation type="submission" date="2020-06" db="EMBL/GenBank/DDBJ databases">
        <authorList>
            <person name="Li T."/>
            <person name="Hu X."/>
            <person name="Zhang T."/>
            <person name="Song X."/>
            <person name="Zhang H."/>
            <person name="Dai N."/>
            <person name="Sheng W."/>
            <person name="Hou X."/>
            <person name="Wei L."/>
        </authorList>
    </citation>
    <scope>NUCLEOTIDE SEQUENCE</scope>
    <source>
        <strain evidence="1">KEN1</strain>
        <tissue evidence="1">Leaf</tissue>
    </source>
</reference>
<accession>A0AAW2X3Z1</accession>
<gene>
    <name evidence="1" type="ORF">Slati_1445100</name>
</gene>
<proteinExistence type="predicted"/>
<protein>
    <submittedName>
        <fullName evidence="1">Uncharacterized protein</fullName>
    </submittedName>
</protein>
<sequence length="116" mass="12954">MEKERTKFSERSDGSRRQLIEPLLRRPCEGIYEYTALDPSGVMVEKGDILKAGEVLLRSVVPSYSGRLGSFQLRGSSSAMISSLKGTPCCSSKGVPAILYQMSWRPFCRHSRRASH</sequence>
<name>A0AAW2X3Z1_9LAMI</name>
<evidence type="ECO:0000313" key="1">
    <source>
        <dbReference type="EMBL" id="KAL0448887.1"/>
    </source>
</evidence>